<dbReference type="Proteomes" id="UP000528460">
    <property type="component" value="Unassembled WGS sequence"/>
</dbReference>
<feature type="compositionally biased region" description="Basic and acidic residues" evidence="1">
    <location>
        <begin position="1"/>
        <end position="35"/>
    </location>
</feature>
<sequence>MARGSKEKYSAKQKRMAEHIEKGYEDKGTSEKTAEARAWATVNKLTGGGLKGGSGSKAKVARRRPTARKNARKAGRVGGKRRAATAKKSATSSRKRAAPARAKRTTTGRKATSRTGTAGKRSTARKSSTARRGTARKSTASRSRAKRGGSRK</sequence>
<protein>
    <submittedName>
        <fullName evidence="2">Transcriptional regulator</fullName>
    </submittedName>
</protein>
<dbReference type="EMBL" id="JABFJW010000547">
    <property type="protein sequence ID" value="NOK14808.1"/>
    <property type="molecule type" value="Genomic_DNA"/>
</dbReference>
<dbReference type="RefSeq" id="WP_171421870.1">
    <property type="nucleotide sequence ID" value="NZ_JABFJW010000547.1"/>
</dbReference>
<name>A0A7Y4K1R2_9BACT</name>
<accession>A0A7Y4K1R2</accession>
<feature type="region of interest" description="Disordered" evidence="1">
    <location>
        <begin position="1"/>
        <end position="152"/>
    </location>
</feature>
<organism evidence="2 3">
    <name type="scientific">Corallococcus exercitus</name>
    <dbReference type="NCBI Taxonomy" id="2316736"/>
    <lineage>
        <taxon>Bacteria</taxon>
        <taxon>Pseudomonadati</taxon>
        <taxon>Myxococcota</taxon>
        <taxon>Myxococcia</taxon>
        <taxon>Myxococcales</taxon>
        <taxon>Cystobacterineae</taxon>
        <taxon>Myxococcaceae</taxon>
        <taxon>Corallococcus</taxon>
    </lineage>
</organism>
<evidence type="ECO:0000313" key="2">
    <source>
        <dbReference type="EMBL" id="NOK14808.1"/>
    </source>
</evidence>
<proteinExistence type="predicted"/>
<evidence type="ECO:0000313" key="3">
    <source>
        <dbReference type="Proteomes" id="UP000528460"/>
    </source>
</evidence>
<evidence type="ECO:0000256" key="1">
    <source>
        <dbReference type="SAM" id="MobiDB-lite"/>
    </source>
</evidence>
<feature type="compositionally biased region" description="Basic residues" evidence="1">
    <location>
        <begin position="93"/>
        <end position="107"/>
    </location>
</feature>
<feature type="compositionally biased region" description="Basic residues" evidence="1">
    <location>
        <begin position="59"/>
        <end position="85"/>
    </location>
</feature>
<feature type="compositionally biased region" description="Gly residues" evidence="1">
    <location>
        <begin position="46"/>
        <end position="55"/>
    </location>
</feature>
<feature type="compositionally biased region" description="Low complexity" evidence="1">
    <location>
        <begin position="108"/>
        <end position="142"/>
    </location>
</feature>
<comment type="caution">
    <text evidence="2">The sequence shown here is derived from an EMBL/GenBank/DDBJ whole genome shotgun (WGS) entry which is preliminary data.</text>
</comment>
<feature type="compositionally biased region" description="Basic residues" evidence="1">
    <location>
        <begin position="143"/>
        <end position="152"/>
    </location>
</feature>
<gene>
    <name evidence="2" type="ORF">HNS30_37930</name>
</gene>
<dbReference type="AlphaFoldDB" id="A0A7Y4K1R2"/>
<reference evidence="2 3" key="1">
    <citation type="submission" date="2020-05" db="EMBL/GenBank/DDBJ databases">
        <authorList>
            <person name="Whitworth D."/>
        </authorList>
    </citation>
    <scope>NUCLEOTIDE SEQUENCE [LARGE SCALE GENOMIC DNA]</scope>
    <source>
        <strain evidence="2 3">CA046A</strain>
    </source>
</reference>